<reference evidence="2" key="1">
    <citation type="journal article" date="2014" name="Front. Microbiol.">
        <title>High frequency of phylogenetically diverse reductive dehalogenase-homologous genes in deep subseafloor sedimentary metagenomes.</title>
        <authorList>
            <person name="Kawai M."/>
            <person name="Futagami T."/>
            <person name="Toyoda A."/>
            <person name="Takaki Y."/>
            <person name="Nishi S."/>
            <person name="Hori S."/>
            <person name="Arai W."/>
            <person name="Tsubouchi T."/>
            <person name="Morono Y."/>
            <person name="Uchiyama I."/>
            <person name="Ito T."/>
            <person name="Fujiyama A."/>
            <person name="Inagaki F."/>
            <person name="Takami H."/>
        </authorList>
    </citation>
    <scope>NUCLEOTIDE SEQUENCE</scope>
    <source>
        <strain evidence="2">Expedition CK06-06</strain>
    </source>
</reference>
<keyword evidence="1" id="KW-1133">Transmembrane helix</keyword>
<proteinExistence type="predicted"/>
<gene>
    <name evidence="2" type="ORF">S01H1_43542</name>
</gene>
<comment type="caution">
    <text evidence="2">The sequence shown here is derived from an EMBL/GenBank/DDBJ whole genome shotgun (WGS) entry which is preliminary data.</text>
</comment>
<sequence>MNLSELIFLIFIVWHIYLNVVAILGHPISNILWGIS</sequence>
<protein>
    <submittedName>
        <fullName evidence="2">Uncharacterized protein</fullName>
    </submittedName>
</protein>
<accession>X0UN78</accession>
<dbReference type="EMBL" id="BARS01027742">
    <property type="protein sequence ID" value="GAG00752.1"/>
    <property type="molecule type" value="Genomic_DNA"/>
</dbReference>
<organism evidence="2">
    <name type="scientific">marine sediment metagenome</name>
    <dbReference type="NCBI Taxonomy" id="412755"/>
    <lineage>
        <taxon>unclassified sequences</taxon>
        <taxon>metagenomes</taxon>
        <taxon>ecological metagenomes</taxon>
    </lineage>
</organism>
<feature type="transmembrane region" description="Helical" evidence="1">
    <location>
        <begin position="6"/>
        <end position="25"/>
    </location>
</feature>
<evidence type="ECO:0000256" key="1">
    <source>
        <dbReference type="SAM" id="Phobius"/>
    </source>
</evidence>
<keyword evidence="1" id="KW-0812">Transmembrane</keyword>
<evidence type="ECO:0000313" key="2">
    <source>
        <dbReference type="EMBL" id="GAG00752.1"/>
    </source>
</evidence>
<name>X0UN78_9ZZZZ</name>
<dbReference type="AlphaFoldDB" id="X0UN78"/>
<keyword evidence="1" id="KW-0472">Membrane</keyword>
<feature type="non-terminal residue" evidence="2">
    <location>
        <position position="36"/>
    </location>
</feature>